<evidence type="ECO:0000256" key="1">
    <source>
        <dbReference type="ARBA" id="ARBA00022485"/>
    </source>
</evidence>
<dbReference type="InterPro" id="IPR017900">
    <property type="entry name" value="4Fe4S_Fe_S_CS"/>
</dbReference>
<evidence type="ECO:0000256" key="2">
    <source>
        <dbReference type="ARBA" id="ARBA00022723"/>
    </source>
</evidence>
<gene>
    <name evidence="6" type="ORF">SAMN04488540_10539</name>
</gene>
<keyword evidence="7" id="KW-1185">Reference proteome</keyword>
<dbReference type="InterPro" id="IPR006311">
    <property type="entry name" value="TAT_signal"/>
</dbReference>
<keyword evidence="3" id="KW-0408">Iron</keyword>
<evidence type="ECO:0000259" key="5">
    <source>
        <dbReference type="PROSITE" id="PS51379"/>
    </source>
</evidence>
<proteinExistence type="predicted"/>
<dbReference type="InterPro" id="IPR017896">
    <property type="entry name" value="4Fe4S_Fe-S-bd"/>
</dbReference>
<dbReference type="PROSITE" id="PS00198">
    <property type="entry name" value="4FE4S_FER_1"/>
    <property type="match status" value="2"/>
</dbReference>
<keyword evidence="2" id="KW-0479">Metal-binding</keyword>
<evidence type="ECO:0000313" key="7">
    <source>
        <dbReference type="Proteomes" id="UP000199527"/>
    </source>
</evidence>
<dbReference type="Gene3D" id="3.30.70.20">
    <property type="match status" value="2"/>
</dbReference>
<keyword evidence="4" id="KW-0411">Iron-sulfur</keyword>
<dbReference type="PROSITE" id="PS51379">
    <property type="entry name" value="4FE4S_FER_2"/>
    <property type="match status" value="3"/>
</dbReference>
<dbReference type="PANTHER" id="PTHR43177">
    <property type="entry name" value="PROTEIN NRFC"/>
    <property type="match status" value="1"/>
</dbReference>
<dbReference type="GO" id="GO:0046872">
    <property type="term" value="F:metal ion binding"/>
    <property type="evidence" value="ECO:0007669"/>
    <property type="project" value="UniProtKB-KW"/>
</dbReference>
<dbReference type="RefSeq" id="WP_090364514.1">
    <property type="nucleotide sequence ID" value="NZ_FNEM01000005.1"/>
</dbReference>
<accession>A0A1G8R2N8</accession>
<evidence type="ECO:0000313" key="6">
    <source>
        <dbReference type="EMBL" id="SDJ11239.1"/>
    </source>
</evidence>
<keyword evidence="1" id="KW-0004">4Fe-4S</keyword>
<dbReference type="PANTHER" id="PTHR43177:SF9">
    <property type="entry name" value="PROTEIN NRFC"/>
    <property type="match status" value="1"/>
</dbReference>
<reference evidence="7" key="1">
    <citation type="submission" date="2016-10" db="EMBL/GenBank/DDBJ databases">
        <authorList>
            <person name="Varghese N."/>
            <person name="Submissions S."/>
        </authorList>
    </citation>
    <scope>NUCLEOTIDE SEQUENCE [LARGE SCALE GENOMIC DNA]</scope>
    <source>
        <strain evidence="7">DSM 23317</strain>
    </source>
</reference>
<dbReference type="OrthoDB" id="9779457at2"/>
<feature type="domain" description="4Fe-4S ferredoxin-type" evidence="5">
    <location>
        <begin position="119"/>
        <end position="148"/>
    </location>
</feature>
<dbReference type="GO" id="GO:0051539">
    <property type="term" value="F:4 iron, 4 sulfur cluster binding"/>
    <property type="evidence" value="ECO:0007669"/>
    <property type="project" value="UniProtKB-KW"/>
</dbReference>
<organism evidence="6 7">
    <name type="scientific">Ferrimonas sediminum</name>
    <dbReference type="NCBI Taxonomy" id="718193"/>
    <lineage>
        <taxon>Bacteria</taxon>
        <taxon>Pseudomonadati</taxon>
        <taxon>Pseudomonadota</taxon>
        <taxon>Gammaproteobacteria</taxon>
        <taxon>Alteromonadales</taxon>
        <taxon>Ferrimonadaceae</taxon>
        <taxon>Ferrimonas</taxon>
    </lineage>
</organism>
<dbReference type="InterPro" id="IPR050954">
    <property type="entry name" value="ET_IronSulfur_Cluster-Binding"/>
</dbReference>
<dbReference type="Pfam" id="PF13247">
    <property type="entry name" value="Fer4_11"/>
    <property type="match status" value="1"/>
</dbReference>
<feature type="domain" description="4Fe-4S ferredoxin-type" evidence="5">
    <location>
        <begin position="85"/>
        <end position="117"/>
    </location>
</feature>
<dbReference type="SUPFAM" id="SSF54862">
    <property type="entry name" value="4Fe-4S ferredoxins"/>
    <property type="match status" value="1"/>
</dbReference>
<dbReference type="EMBL" id="FNEM01000005">
    <property type="protein sequence ID" value="SDJ11239.1"/>
    <property type="molecule type" value="Genomic_DNA"/>
</dbReference>
<sequence length="238" mass="25613">MLDRRSILKLMAGGALSVGSLSFISAADAVAAIRAKGGKHLAMVVDLRRCNGCKACVVSCGNENGSLPKENRTAVYQASSEVQGKPYAFNLPLLCNNCDKPSCVEICPTGATFKREQDGIVVVDSTECIGCEMCIEACPYEGVRFVNSNTGTVDKCNFCVQRTSRGLLPACVTTCTGGARIFGDINDKSSEIARVLEQEKPLVLQAANNTHPNVFYIGLTEAESNAQFSLKFPQEWQR</sequence>
<dbReference type="AlphaFoldDB" id="A0A1G8R2N8"/>
<evidence type="ECO:0000256" key="3">
    <source>
        <dbReference type="ARBA" id="ARBA00023004"/>
    </source>
</evidence>
<evidence type="ECO:0000256" key="4">
    <source>
        <dbReference type="ARBA" id="ARBA00023014"/>
    </source>
</evidence>
<dbReference type="CDD" id="cd10551">
    <property type="entry name" value="PsrB"/>
    <property type="match status" value="1"/>
</dbReference>
<dbReference type="PROSITE" id="PS51318">
    <property type="entry name" value="TAT"/>
    <property type="match status" value="1"/>
</dbReference>
<protein>
    <submittedName>
        <fullName evidence="6">Fe-S-cluster-containing dehydrogenase component</fullName>
    </submittedName>
</protein>
<name>A0A1G8R2N8_9GAMM</name>
<dbReference type="Proteomes" id="UP000199527">
    <property type="component" value="Unassembled WGS sequence"/>
</dbReference>
<feature type="domain" description="4Fe-4S ferredoxin-type" evidence="5">
    <location>
        <begin position="41"/>
        <end position="70"/>
    </location>
</feature>